<sequence length="165" mass="18577">MRLLTKWIAGTLTLAVFLGMMGCAMQKRPESQPDTRPRTTQPITYRTPNAAPNVTNLRAANHVADAVARLKEVDSSVVFLADRTAYVAVVLEKDYRAGLTGRLKSKISRQVKRIDPSVRTVYVSTNPDFVARMRDYARDVQQGRPITGLIDNFRKIIQRTFPTAR</sequence>
<dbReference type="NCBIfam" id="TIGR02898">
    <property type="entry name" value="spore_YhcN_YlaJ"/>
    <property type="match status" value="1"/>
</dbReference>
<protein>
    <submittedName>
        <fullName evidence="2">YhcN/YlaJ family sporulation lipoprotein</fullName>
    </submittedName>
</protein>
<evidence type="ECO:0000256" key="1">
    <source>
        <dbReference type="SAM" id="MobiDB-lite"/>
    </source>
</evidence>
<reference evidence="2" key="1">
    <citation type="journal article" date="2024" name="Int. J. Syst. Evol. Microbiol.">
        <title>Polycladomyces zharkentensis sp. nov., a novel thermophilic cellulose- and starch-degrading member of the Bacillota from a geothermal aquifer in Kazakhstan.</title>
        <authorList>
            <person name="Mashzhan A."/>
            <person name="Kistaubayeva A."/>
            <person name="Javier-Lopez R."/>
            <person name="Bissenova U."/>
            <person name="Bissenbay A."/>
            <person name="Birkeland N.K."/>
        </authorList>
    </citation>
    <scope>NUCLEOTIDE SEQUENCE</scope>
    <source>
        <strain evidence="2">ZKZ2T</strain>
    </source>
</reference>
<organism evidence="2 3">
    <name type="scientific">Polycladomyces zharkentensis</name>
    <dbReference type="NCBI Taxonomy" id="2807616"/>
    <lineage>
        <taxon>Bacteria</taxon>
        <taxon>Bacillati</taxon>
        <taxon>Bacillota</taxon>
        <taxon>Bacilli</taxon>
        <taxon>Bacillales</taxon>
        <taxon>Thermoactinomycetaceae</taxon>
        <taxon>Polycladomyces</taxon>
    </lineage>
</organism>
<dbReference type="PROSITE" id="PS51257">
    <property type="entry name" value="PROKAR_LIPOPROTEIN"/>
    <property type="match status" value="1"/>
</dbReference>
<dbReference type="EMBL" id="JAFHAP010000004">
    <property type="protein sequence ID" value="MBN2908486.1"/>
    <property type="molecule type" value="Genomic_DNA"/>
</dbReference>
<name>A0ABS2WG28_9BACL</name>
<evidence type="ECO:0000313" key="2">
    <source>
        <dbReference type="EMBL" id="MBN2908486.1"/>
    </source>
</evidence>
<accession>A0ABS2WG28</accession>
<keyword evidence="2" id="KW-0449">Lipoprotein</keyword>
<dbReference type="InterPro" id="IPR014247">
    <property type="entry name" value="Spore_lipoprot_YhcN/YlaJ"/>
</dbReference>
<feature type="compositionally biased region" description="Basic and acidic residues" evidence="1">
    <location>
        <begin position="27"/>
        <end position="37"/>
    </location>
</feature>
<feature type="region of interest" description="Disordered" evidence="1">
    <location>
        <begin position="26"/>
        <end position="45"/>
    </location>
</feature>
<comment type="caution">
    <text evidence="2">The sequence shown here is derived from an EMBL/GenBank/DDBJ whole genome shotgun (WGS) entry which is preliminary data.</text>
</comment>
<keyword evidence="3" id="KW-1185">Reference proteome</keyword>
<dbReference type="RefSeq" id="WP_205492629.1">
    <property type="nucleotide sequence ID" value="NZ_JAFHAP010000004.1"/>
</dbReference>
<dbReference type="Proteomes" id="UP001177120">
    <property type="component" value="Unassembled WGS sequence"/>
</dbReference>
<dbReference type="InterPro" id="IPR019076">
    <property type="entry name" value="Spore_lipoprot_YhcN/YlaJ-like"/>
</dbReference>
<evidence type="ECO:0000313" key="3">
    <source>
        <dbReference type="Proteomes" id="UP001177120"/>
    </source>
</evidence>
<gene>
    <name evidence="2" type="ORF">JQC72_03005</name>
</gene>
<proteinExistence type="predicted"/>
<dbReference type="Pfam" id="PF09580">
    <property type="entry name" value="Spore_YhcN_YlaJ"/>
    <property type="match status" value="1"/>
</dbReference>